<dbReference type="VEuPathDB" id="FungiDB:RhiirFUN_017174"/>
<evidence type="ECO:0000313" key="1">
    <source>
        <dbReference type="EMBL" id="PKC05764.1"/>
    </source>
</evidence>
<evidence type="ECO:0008006" key="3">
    <source>
        <dbReference type="Google" id="ProtNLM"/>
    </source>
</evidence>
<reference evidence="1 2" key="1">
    <citation type="submission" date="2016-04" db="EMBL/GenBank/DDBJ databases">
        <title>Genome analyses suggest a sexual origin of heterokaryosis in a supposedly ancient asexual fungus.</title>
        <authorList>
            <person name="Ropars J."/>
            <person name="Sedzielewska K."/>
            <person name="Noel J."/>
            <person name="Charron P."/>
            <person name="Farinelli L."/>
            <person name="Marton T."/>
            <person name="Kruger M."/>
            <person name="Pelin A."/>
            <person name="Brachmann A."/>
            <person name="Corradi N."/>
        </authorList>
    </citation>
    <scope>NUCLEOTIDE SEQUENCE [LARGE SCALE GENOMIC DNA]</scope>
    <source>
        <strain evidence="1 2">A5</strain>
    </source>
</reference>
<gene>
    <name evidence="1" type="ORF">RhiirA5_400764</name>
</gene>
<comment type="caution">
    <text evidence="1">The sequence shown here is derived from an EMBL/GenBank/DDBJ whole genome shotgun (WGS) entry which is preliminary data.</text>
</comment>
<sequence>MKKYKEFKEFYKKYTLKNRKKPKRASSILSFIFSLNPVNSNNICSYCKKPFDKRLWCEECDPRNIIEGWTSEDIKVDKFIKDTMYDARNNDSYFNHFLEWVPFERLANVEQIGEGGYFKVYSAVWVDGKSTCINKPIDKSFRRVSNLKPLMKVVLKKLKVSHNGMPDLFLNKVCNNIIWIL</sequence>
<protein>
    <recommendedName>
        <fullName evidence="3">Protein kinase domain-containing protein</fullName>
    </recommendedName>
</protein>
<name>A0A2N0PG06_9GLOM</name>
<proteinExistence type="predicted"/>
<dbReference type="VEuPathDB" id="FungiDB:FUN_013904"/>
<accession>A0A2N0PG06</accession>
<evidence type="ECO:0000313" key="2">
    <source>
        <dbReference type="Proteomes" id="UP000232722"/>
    </source>
</evidence>
<dbReference type="AlphaFoldDB" id="A0A2N0PG06"/>
<organism evidence="1 2">
    <name type="scientific">Rhizophagus irregularis</name>
    <dbReference type="NCBI Taxonomy" id="588596"/>
    <lineage>
        <taxon>Eukaryota</taxon>
        <taxon>Fungi</taxon>
        <taxon>Fungi incertae sedis</taxon>
        <taxon>Mucoromycota</taxon>
        <taxon>Glomeromycotina</taxon>
        <taxon>Glomeromycetes</taxon>
        <taxon>Glomerales</taxon>
        <taxon>Glomeraceae</taxon>
        <taxon>Rhizophagus</taxon>
    </lineage>
</organism>
<dbReference type="EMBL" id="LLXJ01000839">
    <property type="protein sequence ID" value="PKC05764.1"/>
    <property type="molecule type" value="Genomic_DNA"/>
</dbReference>
<dbReference type="VEuPathDB" id="FungiDB:RhiirA1_484042"/>
<reference evidence="1 2" key="2">
    <citation type="submission" date="2017-09" db="EMBL/GenBank/DDBJ databases">
        <title>Extensive intraspecific genome diversity in a model arbuscular mycorrhizal fungus.</title>
        <authorList>
            <person name="Chen E.C."/>
            <person name="Morin E."/>
            <person name="Beaudet D."/>
            <person name="Noel J."/>
            <person name="Ndikumana S."/>
            <person name="Charron P."/>
            <person name="St-Onge C."/>
            <person name="Giorgi J."/>
            <person name="Grigoriev I.V."/>
            <person name="Roux C."/>
            <person name="Martin F.M."/>
            <person name="Corradi N."/>
        </authorList>
    </citation>
    <scope>NUCLEOTIDE SEQUENCE [LARGE SCALE GENOMIC DNA]</scope>
    <source>
        <strain evidence="1 2">A5</strain>
    </source>
</reference>
<dbReference type="Proteomes" id="UP000232722">
    <property type="component" value="Unassembled WGS sequence"/>
</dbReference>